<dbReference type="Pfam" id="PF13174">
    <property type="entry name" value="TPR_6"/>
    <property type="match status" value="3"/>
</dbReference>
<dbReference type="InterPro" id="IPR019734">
    <property type="entry name" value="TPR_rpt"/>
</dbReference>
<accession>X0RNX6</accession>
<dbReference type="Gene3D" id="1.25.40.10">
    <property type="entry name" value="Tetratricopeptide repeat domain"/>
    <property type="match status" value="1"/>
</dbReference>
<dbReference type="EMBL" id="BARS01006574">
    <property type="protein sequence ID" value="GAF70539.1"/>
    <property type="molecule type" value="Genomic_DNA"/>
</dbReference>
<evidence type="ECO:0000313" key="1">
    <source>
        <dbReference type="EMBL" id="GAF70539.1"/>
    </source>
</evidence>
<sequence length="185" mass="21728">MVVSFWIYVDQMQKLSFRKFREANSYYTEAKGQEEKEKAIQGYKNAQSLYEQLISGYHWINNQDEILFNLSDCFYALKDYNGAVRVLNELMENYQDSYFIPWVGLKLASIYEEEKEYLLAIEFYKKVQEKYGDSSVGPNAIFGIGRCQELLGKKKEALESYQMLVSRYPLSEEAKIGEMKISELK</sequence>
<dbReference type="AlphaFoldDB" id="X0RNX6"/>
<proteinExistence type="predicted"/>
<gene>
    <name evidence="1" type="ORF">S01H1_12781</name>
</gene>
<comment type="caution">
    <text evidence="1">The sequence shown here is derived from an EMBL/GenBank/DDBJ whole genome shotgun (WGS) entry which is preliminary data.</text>
</comment>
<dbReference type="SMART" id="SM00028">
    <property type="entry name" value="TPR"/>
    <property type="match status" value="3"/>
</dbReference>
<dbReference type="SUPFAM" id="SSF48452">
    <property type="entry name" value="TPR-like"/>
    <property type="match status" value="1"/>
</dbReference>
<organism evidence="1">
    <name type="scientific">marine sediment metagenome</name>
    <dbReference type="NCBI Taxonomy" id="412755"/>
    <lineage>
        <taxon>unclassified sequences</taxon>
        <taxon>metagenomes</taxon>
        <taxon>ecological metagenomes</taxon>
    </lineage>
</organism>
<dbReference type="InterPro" id="IPR011990">
    <property type="entry name" value="TPR-like_helical_dom_sf"/>
</dbReference>
<protein>
    <submittedName>
        <fullName evidence="1">Uncharacterized protein</fullName>
    </submittedName>
</protein>
<reference evidence="1" key="1">
    <citation type="journal article" date="2014" name="Front. Microbiol.">
        <title>High frequency of phylogenetically diverse reductive dehalogenase-homologous genes in deep subseafloor sedimentary metagenomes.</title>
        <authorList>
            <person name="Kawai M."/>
            <person name="Futagami T."/>
            <person name="Toyoda A."/>
            <person name="Takaki Y."/>
            <person name="Nishi S."/>
            <person name="Hori S."/>
            <person name="Arai W."/>
            <person name="Tsubouchi T."/>
            <person name="Morono Y."/>
            <person name="Uchiyama I."/>
            <person name="Ito T."/>
            <person name="Fujiyama A."/>
            <person name="Inagaki F."/>
            <person name="Takami H."/>
        </authorList>
    </citation>
    <scope>NUCLEOTIDE SEQUENCE</scope>
    <source>
        <strain evidence="1">Expedition CK06-06</strain>
    </source>
</reference>
<name>X0RNX6_9ZZZZ</name>